<dbReference type="EMBL" id="JADQCH020000001">
    <property type="protein sequence ID" value="MEY2343890.1"/>
    <property type="molecule type" value="Genomic_DNA"/>
</dbReference>
<reference evidence="1" key="1">
    <citation type="submission" date="2021-05" db="EMBL/GenBank/DDBJ databases">
        <title>First report of NDM-5 and VEB-6 producing Proteus mirabilis isolated from blood of a sepsis patient in Kolkata, India.</title>
        <authorList>
            <person name="Halder G."/>
            <person name="Chaudhuri B."/>
            <person name="Dutta S."/>
        </authorList>
    </citation>
    <scope>NUCLEOTIDE SEQUENCE [LARGE SCALE GENOMIC DNA]</scope>
    <source>
        <strain evidence="1">7049</strain>
    </source>
</reference>
<gene>
    <name evidence="1" type="ORF">I3679_005400</name>
</gene>
<comment type="caution">
    <text evidence="1">The sequence shown here is derived from an EMBL/GenBank/DDBJ whole genome shotgun (WGS) entry which is preliminary data.</text>
</comment>
<proteinExistence type="predicted"/>
<evidence type="ECO:0000313" key="1">
    <source>
        <dbReference type="EMBL" id="MEY2343890.1"/>
    </source>
</evidence>
<sequence>MGVAAIDIDAFSGAMAAIGGTKEAAQADLAAMATAFDDTQDPIEQLLQVADNVKNMSFDDAQKELEKLGVVDDKTIELMMKGRQELERTMGYKNNSQVLTTTVLKVRSNSTPQYINLVN</sequence>
<dbReference type="AlphaFoldDB" id="A0ABD5LRC9"/>
<organism evidence="1">
    <name type="scientific">Proteus mirabilis</name>
    <dbReference type="NCBI Taxonomy" id="584"/>
    <lineage>
        <taxon>Bacteria</taxon>
        <taxon>Pseudomonadati</taxon>
        <taxon>Pseudomonadota</taxon>
        <taxon>Gammaproteobacteria</taxon>
        <taxon>Enterobacterales</taxon>
        <taxon>Morganellaceae</taxon>
        <taxon>Proteus</taxon>
    </lineage>
</organism>
<protein>
    <submittedName>
        <fullName evidence="1">Uncharacterized protein</fullName>
    </submittedName>
</protein>
<name>A0ABD5LRC9_PROMI</name>
<accession>A0ABD5LRC9</accession>